<feature type="region of interest" description="Disordered" evidence="1">
    <location>
        <begin position="187"/>
        <end position="249"/>
    </location>
</feature>
<feature type="transmembrane region" description="Helical" evidence="2">
    <location>
        <begin position="57"/>
        <end position="77"/>
    </location>
</feature>
<reference evidence="3" key="1">
    <citation type="journal article" date="2020" name="Stud. Mycol.">
        <title>101 Dothideomycetes genomes: a test case for predicting lifestyles and emergence of pathogens.</title>
        <authorList>
            <person name="Haridas S."/>
            <person name="Albert R."/>
            <person name="Binder M."/>
            <person name="Bloem J."/>
            <person name="Labutti K."/>
            <person name="Salamov A."/>
            <person name="Andreopoulos B."/>
            <person name="Baker S."/>
            <person name="Barry K."/>
            <person name="Bills G."/>
            <person name="Bluhm B."/>
            <person name="Cannon C."/>
            <person name="Castanera R."/>
            <person name="Culley D."/>
            <person name="Daum C."/>
            <person name="Ezra D."/>
            <person name="Gonzalez J."/>
            <person name="Henrissat B."/>
            <person name="Kuo A."/>
            <person name="Liang C."/>
            <person name="Lipzen A."/>
            <person name="Lutzoni F."/>
            <person name="Magnuson J."/>
            <person name="Mondo S."/>
            <person name="Nolan M."/>
            <person name="Ohm R."/>
            <person name="Pangilinan J."/>
            <person name="Park H.-J."/>
            <person name="Ramirez L."/>
            <person name="Alfaro M."/>
            <person name="Sun H."/>
            <person name="Tritt A."/>
            <person name="Yoshinaga Y."/>
            <person name="Zwiers L.-H."/>
            <person name="Turgeon B."/>
            <person name="Goodwin S."/>
            <person name="Spatafora J."/>
            <person name="Crous P."/>
            <person name="Grigoriev I."/>
        </authorList>
    </citation>
    <scope>NUCLEOTIDE SEQUENCE</scope>
    <source>
        <strain evidence="3">SCOH1-5</strain>
    </source>
</reference>
<gene>
    <name evidence="3" type="ORF">CERZMDRAFT_80180</name>
</gene>
<accession>A0A6A6FVZ8</accession>
<dbReference type="OrthoDB" id="3643840at2759"/>
<keyword evidence="2" id="KW-0472">Membrane</keyword>
<evidence type="ECO:0000313" key="3">
    <source>
        <dbReference type="EMBL" id="KAF2217418.1"/>
    </source>
</evidence>
<keyword evidence="4" id="KW-1185">Reference proteome</keyword>
<sequence>MTCTLQKQSRPYSKNQVSTLVSHVVGRAADGYSRKPPDVFVHSIGSVLGSDMMKRSLFSFVAIGLSSIFALPTTGHLPDDVAFPLLERKDAHLGSFGGLPAFACNEYGDTPARIMLHASGEDDKMNKTIKGNPVADKLRSQYLQHLGCSKRPMGGSKAYSKRQSPKIELVALENMLTRILDAILRPPSAGPSSLNEAPSKTERNGSTESADALEDNVEKRRDLKATNARHMSDGGGLKIPASESLLPPA</sequence>
<evidence type="ECO:0000313" key="4">
    <source>
        <dbReference type="Proteomes" id="UP000799539"/>
    </source>
</evidence>
<dbReference type="AlphaFoldDB" id="A0A6A6FVZ8"/>
<keyword evidence="2" id="KW-0812">Transmembrane</keyword>
<evidence type="ECO:0000256" key="2">
    <source>
        <dbReference type="SAM" id="Phobius"/>
    </source>
</evidence>
<keyword evidence="2" id="KW-1133">Transmembrane helix</keyword>
<protein>
    <submittedName>
        <fullName evidence="3">Uncharacterized protein</fullName>
    </submittedName>
</protein>
<organism evidence="3 4">
    <name type="scientific">Cercospora zeae-maydis SCOH1-5</name>
    <dbReference type="NCBI Taxonomy" id="717836"/>
    <lineage>
        <taxon>Eukaryota</taxon>
        <taxon>Fungi</taxon>
        <taxon>Dikarya</taxon>
        <taxon>Ascomycota</taxon>
        <taxon>Pezizomycotina</taxon>
        <taxon>Dothideomycetes</taxon>
        <taxon>Dothideomycetidae</taxon>
        <taxon>Mycosphaerellales</taxon>
        <taxon>Mycosphaerellaceae</taxon>
        <taxon>Cercospora</taxon>
    </lineage>
</organism>
<name>A0A6A6FVZ8_9PEZI</name>
<evidence type="ECO:0000256" key="1">
    <source>
        <dbReference type="SAM" id="MobiDB-lite"/>
    </source>
</evidence>
<dbReference type="EMBL" id="ML992662">
    <property type="protein sequence ID" value="KAF2217418.1"/>
    <property type="molecule type" value="Genomic_DNA"/>
</dbReference>
<proteinExistence type="predicted"/>
<dbReference type="Proteomes" id="UP000799539">
    <property type="component" value="Unassembled WGS sequence"/>
</dbReference>